<gene>
    <name evidence="5" type="ORF">SAMN05660706_10440</name>
</gene>
<dbReference type="Pfam" id="PF13614">
    <property type="entry name" value="AAA_31"/>
    <property type="match status" value="1"/>
</dbReference>
<organism evidence="5 6">
    <name type="scientific">Desulfoscipio geothermicus DSM 3669</name>
    <dbReference type="NCBI Taxonomy" id="1121426"/>
    <lineage>
        <taxon>Bacteria</taxon>
        <taxon>Bacillati</taxon>
        <taxon>Bacillota</taxon>
        <taxon>Clostridia</taxon>
        <taxon>Eubacteriales</taxon>
        <taxon>Desulfallaceae</taxon>
        <taxon>Desulfoscipio</taxon>
    </lineage>
</organism>
<comment type="function">
    <text evidence="2">May play the central regulatory role in sporulation. It may be an element of the effector pathway responsible for the activation of sporulation genes in response to nutritional stress. Spo0A may act in concert with spo0H (a sigma factor) to control the expression of some genes that are critical to the sporulation process.</text>
</comment>
<dbReference type="InterPro" id="IPR025669">
    <property type="entry name" value="AAA_dom"/>
</dbReference>
<name>A0A1I6D103_9FIRM</name>
<dbReference type="GO" id="GO:0005829">
    <property type="term" value="C:cytosol"/>
    <property type="evidence" value="ECO:0007669"/>
    <property type="project" value="TreeGrafter"/>
</dbReference>
<evidence type="ECO:0000313" key="6">
    <source>
        <dbReference type="Proteomes" id="UP000199584"/>
    </source>
</evidence>
<dbReference type="InterPro" id="IPR001789">
    <property type="entry name" value="Sig_transdc_resp-reg_receiver"/>
</dbReference>
<dbReference type="AlphaFoldDB" id="A0A1I6D103"/>
<dbReference type="RefSeq" id="WP_092482051.1">
    <property type="nucleotide sequence ID" value="NZ_FOYM01000004.1"/>
</dbReference>
<dbReference type="Pfam" id="PF00072">
    <property type="entry name" value="Response_reg"/>
    <property type="match status" value="1"/>
</dbReference>
<dbReference type="GO" id="GO:0016887">
    <property type="term" value="F:ATP hydrolysis activity"/>
    <property type="evidence" value="ECO:0007669"/>
    <property type="project" value="TreeGrafter"/>
</dbReference>
<feature type="domain" description="Response regulatory" evidence="4">
    <location>
        <begin position="5"/>
        <end position="121"/>
    </location>
</feature>
<dbReference type="PROSITE" id="PS50110">
    <property type="entry name" value="RESPONSE_REGULATORY"/>
    <property type="match status" value="1"/>
</dbReference>
<dbReference type="SMART" id="SM00448">
    <property type="entry name" value="REC"/>
    <property type="match status" value="1"/>
</dbReference>
<feature type="modified residue" description="4-aspartylphosphate" evidence="3">
    <location>
        <position position="56"/>
    </location>
</feature>
<dbReference type="SUPFAM" id="SSF52172">
    <property type="entry name" value="CheY-like"/>
    <property type="match status" value="1"/>
</dbReference>
<dbReference type="GO" id="GO:0009898">
    <property type="term" value="C:cytoplasmic side of plasma membrane"/>
    <property type="evidence" value="ECO:0007669"/>
    <property type="project" value="TreeGrafter"/>
</dbReference>
<dbReference type="InterPro" id="IPR011006">
    <property type="entry name" value="CheY-like_superfamily"/>
</dbReference>
<sequence>MQPIRLLIVDDVENTREDIKRFLYFEEDMEVVGEAATGEEAVDLANSLKPDVILMDINLPGMDGISATEIISVQVPEAAIIIISIQGEKEYLKKAMAAGARDYLVKPFTSTDLADTVRRANDFSRKRHLRLVGEGEKPAARRGKSPGKIITFFSTKGGVGKTTLACNLAIALAAEKGKSVVLVDLDLQGGDVTVILNLVASQTIADLVQEDLENDIAVTDTFLAAHFSGIKVLCAPNSPEQAELVTQDHVTAIIGYLRTKYEYVIVDTAPSYSEVNLNILEITDKVLVPVTQDLPTLRHVRSAMEVLNALRYTEKIVLLLNQLRPDGISVKDLEKNLGCSMTTVIPTDDKTVLQSVNKGQPFVLAQKKSRVAGSVVELADQLCAVKTPEKENPAQGAARFNPIKKIFSLSR</sequence>
<evidence type="ECO:0000256" key="1">
    <source>
        <dbReference type="ARBA" id="ARBA00018672"/>
    </source>
</evidence>
<accession>A0A1I6D103</accession>
<evidence type="ECO:0000256" key="2">
    <source>
        <dbReference type="ARBA" id="ARBA00024867"/>
    </source>
</evidence>
<dbReference type="OrthoDB" id="9794577at2"/>
<dbReference type="STRING" id="39060.SAMN05660706_10440"/>
<dbReference type="GO" id="GO:0000160">
    <property type="term" value="P:phosphorelay signal transduction system"/>
    <property type="evidence" value="ECO:0007669"/>
    <property type="project" value="InterPro"/>
</dbReference>
<evidence type="ECO:0000259" key="4">
    <source>
        <dbReference type="PROSITE" id="PS50110"/>
    </source>
</evidence>
<evidence type="ECO:0000256" key="3">
    <source>
        <dbReference type="PROSITE-ProRule" id="PRU00169"/>
    </source>
</evidence>
<proteinExistence type="predicted"/>
<dbReference type="InterPro" id="IPR027417">
    <property type="entry name" value="P-loop_NTPase"/>
</dbReference>
<dbReference type="PANTHER" id="PTHR43384:SF13">
    <property type="entry name" value="SLR0110 PROTEIN"/>
    <property type="match status" value="1"/>
</dbReference>
<dbReference type="InterPro" id="IPR050625">
    <property type="entry name" value="ParA/MinD_ATPase"/>
</dbReference>
<dbReference type="GO" id="GO:0051782">
    <property type="term" value="P:negative regulation of cell division"/>
    <property type="evidence" value="ECO:0007669"/>
    <property type="project" value="TreeGrafter"/>
</dbReference>
<dbReference type="PANTHER" id="PTHR43384">
    <property type="entry name" value="SEPTUM SITE-DETERMINING PROTEIN MIND HOMOLOG, CHLOROPLASTIC-RELATED"/>
    <property type="match status" value="1"/>
</dbReference>
<dbReference type="Proteomes" id="UP000199584">
    <property type="component" value="Unassembled WGS sequence"/>
</dbReference>
<dbReference type="SUPFAM" id="SSF52540">
    <property type="entry name" value="P-loop containing nucleoside triphosphate hydrolases"/>
    <property type="match status" value="1"/>
</dbReference>
<protein>
    <recommendedName>
        <fullName evidence="1">Stage 0 sporulation protein A homolog</fullName>
    </recommendedName>
</protein>
<keyword evidence="3" id="KW-0597">Phosphoprotein</keyword>
<dbReference type="EMBL" id="FOYM01000004">
    <property type="protein sequence ID" value="SFQ99174.1"/>
    <property type="molecule type" value="Genomic_DNA"/>
</dbReference>
<dbReference type="Gene3D" id="3.40.50.300">
    <property type="entry name" value="P-loop containing nucleotide triphosphate hydrolases"/>
    <property type="match status" value="1"/>
</dbReference>
<reference evidence="6" key="1">
    <citation type="submission" date="2016-10" db="EMBL/GenBank/DDBJ databases">
        <authorList>
            <person name="Varghese N."/>
            <person name="Submissions S."/>
        </authorList>
    </citation>
    <scope>NUCLEOTIDE SEQUENCE [LARGE SCALE GENOMIC DNA]</scope>
    <source>
        <strain evidence="6">DSM 3669</strain>
    </source>
</reference>
<dbReference type="Gene3D" id="3.40.50.2300">
    <property type="match status" value="1"/>
</dbReference>
<evidence type="ECO:0000313" key="5">
    <source>
        <dbReference type="EMBL" id="SFQ99174.1"/>
    </source>
</evidence>
<keyword evidence="6" id="KW-1185">Reference proteome</keyword>
<dbReference type="CDD" id="cd17536">
    <property type="entry name" value="REC_YesN-like"/>
    <property type="match status" value="1"/>
</dbReference>
<dbReference type="GO" id="GO:0005524">
    <property type="term" value="F:ATP binding"/>
    <property type="evidence" value="ECO:0007669"/>
    <property type="project" value="TreeGrafter"/>
</dbReference>